<keyword evidence="1" id="KW-1185">Reference proteome</keyword>
<dbReference type="AlphaFoldDB" id="A0A915KME9"/>
<evidence type="ECO:0000313" key="2">
    <source>
        <dbReference type="WBParaSite" id="nRc.2.0.1.t39219-RA"/>
    </source>
</evidence>
<reference evidence="2" key="1">
    <citation type="submission" date="2022-11" db="UniProtKB">
        <authorList>
            <consortium name="WormBaseParasite"/>
        </authorList>
    </citation>
    <scope>IDENTIFICATION</scope>
</reference>
<protein>
    <submittedName>
        <fullName evidence="2">Uncharacterized protein</fullName>
    </submittedName>
</protein>
<dbReference type="WBParaSite" id="nRc.2.0.1.t39219-RA">
    <property type="protein sequence ID" value="nRc.2.0.1.t39219-RA"/>
    <property type="gene ID" value="nRc.2.0.1.g39219"/>
</dbReference>
<dbReference type="Proteomes" id="UP000887565">
    <property type="component" value="Unplaced"/>
</dbReference>
<name>A0A915KME9_ROMCU</name>
<organism evidence="1 2">
    <name type="scientific">Romanomermis culicivorax</name>
    <name type="common">Nematode worm</name>
    <dbReference type="NCBI Taxonomy" id="13658"/>
    <lineage>
        <taxon>Eukaryota</taxon>
        <taxon>Metazoa</taxon>
        <taxon>Ecdysozoa</taxon>
        <taxon>Nematoda</taxon>
        <taxon>Enoplea</taxon>
        <taxon>Dorylaimia</taxon>
        <taxon>Mermithida</taxon>
        <taxon>Mermithoidea</taxon>
        <taxon>Mermithidae</taxon>
        <taxon>Romanomermis</taxon>
    </lineage>
</organism>
<sequence length="67" mass="7764">MESTFKAKGYAVPAADATKDILLRCLCKSASKLWIFVTLKNEKWYRALFRRDTPKLNCIVRHCVTKD</sequence>
<accession>A0A915KME9</accession>
<proteinExistence type="predicted"/>
<evidence type="ECO:0000313" key="1">
    <source>
        <dbReference type="Proteomes" id="UP000887565"/>
    </source>
</evidence>